<keyword evidence="2" id="KW-1185">Reference proteome</keyword>
<accession>A0A8W8MQ93</accession>
<dbReference type="Proteomes" id="UP000005408">
    <property type="component" value="Unassembled WGS sequence"/>
</dbReference>
<proteinExistence type="predicted"/>
<dbReference type="AlphaFoldDB" id="A0A8W8MQ93"/>
<protein>
    <submittedName>
        <fullName evidence="1">Uncharacterized protein</fullName>
    </submittedName>
</protein>
<name>A0A8W8MQ93_MAGGI</name>
<reference evidence="1" key="1">
    <citation type="submission" date="2022-08" db="UniProtKB">
        <authorList>
            <consortium name="EnsemblMetazoa"/>
        </authorList>
    </citation>
    <scope>IDENTIFICATION</scope>
    <source>
        <strain evidence="1">05x7-T-G4-1.051#20</strain>
    </source>
</reference>
<dbReference type="EnsemblMetazoa" id="G34636.3">
    <property type="protein sequence ID" value="G34636.3:cds"/>
    <property type="gene ID" value="G34636"/>
</dbReference>
<sequence length="128" mass="14872">MTEMDRQMNVDKSMEENLLEKKLVENMLNLGHRPPDIMAAITSIYACDTEITEKKISEHLLIIKRQKNLTDEQMKFSTSYEMHETRDERCGSLALILEHLMRTRASSSVYGHFTRLFHPSSFIIPNGI</sequence>
<evidence type="ECO:0000313" key="1">
    <source>
        <dbReference type="EnsemblMetazoa" id="G34636.3:cds"/>
    </source>
</evidence>
<evidence type="ECO:0000313" key="2">
    <source>
        <dbReference type="Proteomes" id="UP000005408"/>
    </source>
</evidence>
<organism evidence="1 2">
    <name type="scientific">Magallana gigas</name>
    <name type="common">Pacific oyster</name>
    <name type="synonym">Crassostrea gigas</name>
    <dbReference type="NCBI Taxonomy" id="29159"/>
    <lineage>
        <taxon>Eukaryota</taxon>
        <taxon>Metazoa</taxon>
        <taxon>Spiralia</taxon>
        <taxon>Lophotrochozoa</taxon>
        <taxon>Mollusca</taxon>
        <taxon>Bivalvia</taxon>
        <taxon>Autobranchia</taxon>
        <taxon>Pteriomorphia</taxon>
        <taxon>Ostreida</taxon>
        <taxon>Ostreoidea</taxon>
        <taxon>Ostreidae</taxon>
        <taxon>Magallana</taxon>
    </lineage>
</organism>